<dbReference type="InterPro" id="IPR019734">
    <property type="entry name" value="TPR_rpt"/>
</dbReference>
<dbReference type="AlphaFoldDB" id="A0A812PLK8"/>
<dbReference type="Pfam" id="PF13374">
    <property type="entry name" value="TPR_10"/>
    <property type="match status" value="2"/>
</dbReference>
<dbReference type="SMART" id="SM00028">
    <property type="entry name" value="TPR"/>
    <property type="match status" value="4"/>
</dbReference>
<protein>
    <recommendedName>
        <fullName evidence="4">Nephrocystin-3</fullName>
    </recommendedName>
</protein>
<dbReference type="EMBL" id="CAJNJA010015197">
    <property type="protein sequence ID" value="CAE7357764.1"/>
    <property type="molecule type" value="Genomic_DNA"/>
</dbReference>
<reference evidence="2" key="1">
    <citation type="submission" date="2021-02" db="EMBL/GenBank/DDBJ databases">
        <authorList>
            <person name="Dougan E. K."/>
            <person name="Rhodes N."/>
            <person name="Thang M."/>
            <person name="Chan C."/>
        </authorList>
    </citation>
    <scope>NUCLEOTIDE SEQUENCE</scope>
</reference>
<evidence type="ECO:0008006" key="4">
    <source>
        <dbReference type="Google" id="ProtNLM"/>
    </source>
</evidence>
<evidence type="ECO:0000313" key="2">
    <source>
        <dbReference type="EMBL" id="CAE7357764.1"/>
    </source>
</evidence>
<sequence length="609" mass="67485">MSDEQREAVKGKAGLILYHALGHLQAHEDPDRQQMSRDARQVRTLARDVLQIVSDCGEEAEAGQTAASCFDRICYAAQMMQNLGTEDFRAHCLHLASLCLQATRRVEEMLVADGVPTAIVSEELGGDSPAPSTPPPAPFYIPESGTEAESGAITAPTGTGDPRDAFVHSAADPEPHELVVEDLPVLLPGMREGQLVAHRQALESQLQQMRAEGAGLPLAETLHKLGSALLEEGEAQHARQAMDDLHQSLQIQRCLHESAAHLSIAHTLYHLGRASSILENREHAAQCFLESFEMRQRLDLDGDGETLATLYRLSNELVLSAEFRQARVFIKTALNLADSLWPGYLDLCAVSASCGDAQELIEAGDGWADNFREVLRGRDLECCRVLTARDKPLTVLPSADSADLIDAPLPEDFPLRVWLKAPGKEDRRTLTSLLHLLAEIHERHFHRPQAAVNYLRRSLRVVGCLAEDQDTKSTADALHELGKMRLVTKDFEEAVRYLEEALRMKRSLYDDQDTASVATTLNLLGQATVHKQADALHELGKTLLVTNNFEEAVPYLEEALRMKRSVYELHDDQDLSSIAKTLDLLVHAKFHSMDRATYFILSLMLSWMG</sequence>
<dbReference type="PANTHER" id="PTHR19959">
    <property type="entry name" value="KINESIN LIGHT CHAIN"/>
    <property type="match status" value="1"/>
</dbReference>
<proteinExistence type="predicted"/>
<feature type="repeat" description="TPR" evidence="1">
    <location>
        <begin position="475"/>
        <end position="508"/>
    </location>
</feature>
<gene>
    <name evidence="2" type="ORF">SNEC2469_LOCUS9386</name>
</gene>
<dbReference type="Gene3D" id="1.25.40.10">
    <property type="entry name" value="Tetratricopeptide repeat domain"/>
    <property type="match status" value="2"/>
</dbReference>
<keyword evidence="3" id="KW-1185">Reference proteome</keyword>
<dbReference type="SUPFAM" id="SSF48452">
    <property type="entry name" value="TPR-like"/>
    <property type="match status" value="2"/>
</dbReference>
<organism evidence="2 3">
    <name type="scientific">Symbiodinium necroappetens</name>
    <dbReference type="NCBI Taxonomy" id="1628268"/>
    <lineage>
        <taxon>Eukaryota</taxon>
        <taxon>Sar</taxon>
        <taxon>Alveolata</taxon>
        <taxon>Dinophyceae</taxon>
        <taxon>Suessiales</taxon>
        <taxon>Symbiodiniaceae</taxon>
        <taxon>Symbiodinium</taxon>
    </lineage>
</organism>
<comment type="caution">
    <text evidence="2">The sequence shown here is derived from an EMBL/GenBank/DDBJ whole genome shotgun (WGS) entry which is preliminary data.</text>
</comment>
<dbReference type="PROSITE" id="PS50005">
    <property type="entry name" value="TPR"/>
    <property type="match status" value="2"/>
</dbReference>
<dbReference type="InterPro" id="IPR011990">
    <property type="entry name" value="TPR-like_helical_dom_sf"/>
</dbReference>
<dbReference type="Proteomes" id="UP000601435">
    <property type="component" value="Unassembled WGS sequence"/>
</dbReference>
<feature type="non-terminal residue" evidence="2">
    <location>
        <position position="1"/>
    </location>
</feature>
<evidence type="ECO:0000313" key="3">
    <source>
        <dbReference type="Proteomes" id="UP000601435"/>
    </source>
</evidence>
<name>A0A812PLK8_9DINO</name>
<feature type="repeat" description="TPR" evidence="1">
    <location>
        <begin position="533"/>
        <end position="566"/>
    </location>
</feature>
<keyword evidence="1" id="KW-0802">TPR repeat</keyword>
<accession>A0A812PLK8</accession>
<dbReference type="PANTHER" id="PTHR19959:SF119">
    <property type="entry name" value="FUNGAL LIPASE-LIKE DOMAIN-CONTAINING PROTEIN"/>
    <property type="match status" value="1"/>
</dbReference>
<evidence type="ECO:0000256" key="1">
    <source>
        <dbReference type="PROSITE-ProRule" id="PRU00339"/>
    </source>
</evidence>
<dbReference type="OrthoDB" id="436085at2759"/>